<accession>A0A445B034</accession>
<evidence type="ECO:0000256" key="6">
    <source>
        <dbReference type="SAM" id="MobiDB-lite"/>
    </source>
</evidence>
<evidence type="ECO:0000313" key="8">
    <source>
        <dbReference type="EMBL" id="RYR32042.1"/>
    </source>
</evidence>
<feature type="transmembrane region" description="Helical" evidence="7">
    <location>
        <begin position="202"/>
        <end position="223"/>
    </location>
</feature>
<feature type="transmembrane region" description="Helical" evidence="7">
    <location>
        <begin position="393"/>
        <end position="412"/>
    </location>
</feature>
<feature type="compositionally biased region" description="Basic and acidic residues" evidence="6">
    <location>
        <begin position="1"/>
        <end position="20"/>
    </location>
</feature>
<dbReference type="Pfam" id="PF00854">
    <property type="entry name" value="PTR2"/>
    <property type="match status" value="1"/>
</dbReference>
<feature type="transmembrane region" description="Helical" evidence="7">
    <location>
        <begin position="229"/>
        <end position="249"/>
    </location>
</feature>
<evidence type="ECO:0000256" key="7">
    <source>
        <dbReference type="SAM" id="Phobius"/>
    </source>
</evidence>
<feature type="transmembrane region" description="Helical" evidence="7">
    <location>
        <begin position="564"/>
        <end position="582"/>
    </location>
</feature>
<organism evidence="8 9">
    <name type="scientific">Arachis hypogaea</name>
    <name type="common">Peanut</name>
    <dbReference type="NCBI Taxonomy" id="3818"/>
    <lineage>
        <taxon>Eukaryota</taxon>
        <taxon>Viridiplantae</taxon>
        <taxon>Streptophyta</taxon>
        <taxon>Embryophyta</taxon>
        <taxon>Tracheophyta</taxon>
        <taxon>Spermatophyta</taxon>
        <taxon>Magnoliopsida</taxon>
        <taxon>eudicotyledons</taxon>
        <taxon>Gunneridae</taxon>
        <taxon>Pentapetalae</taxon>
        <taxon>rosids</taxon>
        <taxon>fabids</taxon>
        <taxon>Fabales</taxon>
        <taxon>Fabaceae</taxon>
        <taxon>Papilionoideae</taxon>
        <taxon>50 kb inversion clade</taxon>
        <taxon>dalbergioids sensu lato</taxon>
        <taxon>Dalbergieae</taxon>
        <taxon>Pterocarpus clade</taxon>
        <taxon>Arachis</taxon>
    </lineage>
</organism>
<dbReference type="Proteomes" id="UP000289738">
    <property type="component" value="Chromosome B01"/>
</dbReference>
<dbReference type="CDD" id="cd17416">
    <property type="entry name" value="MFS_NPF1_2"/>
    <property type="match status" value="1"/>
</dbReference>
<keyword evidence="3 7" id="KW-0812">Transmembrane</keyword>
<feature type="transmembrane region" description="Helical" evidence="7">
    <location>
        <begin position="114"/>
        <end position="135"/>
    </location>
</feature>
<dbReference type="GO" id="GO:0022857">
    <property type="term" value="F:transmembrane transporter activity"/>
    <property type="evidence" value="ECO:0007669"/>
    <property type="project" value="InterPro"/>
</dbReference>
<keyword evidence="9" id="KW-1185">Reference proteome</keyword>
<keyword evidence="5 7" id="KW-0472">Membrane</keyword>
<dbReference type="AlphaFoldDB" id="A0A445B034"/>
<feature type="transmembrane region" description="Helical" evidence="7">
    <location>
        <begin position="474"/>
        <end position="500"/>
    </location>
</feature>
<feature type="transmembrane region" description="Helical" evidence="7">
    <location>
        <begin position="155"/>
        <end position="175"/>
    </location>
</feature>
<dbReference type="GO" id="GO:0016020">
    <property type="term" value="C:membrane"/>
    <property type="evidence" value="ECO:0007669"/>
    <property type="project" value="UniProtKB-SubCell"/>
</dbReference>
<dbReference type="InterPro" id="IPR036259">
    <property type="entry name" value="MFS_trans_sf"/>
</dbReference>
<feature type="region of interest" description="Disordered" evidence="6">
    <location>
        <begin position="1"/>
        <end position="37"/>
    </location>
</feature>
<evidence type="ECO:0000256" key="1">
    <source>
        <dbReference type="ARBA" id="ARBA00004141"/>
    </source>
</evidence>
<evidence type="ECO:0000256" key="5">
    <source>
        <dbReference type="ARBA" id="ARBA00023136"/>
    </source>
</evidence>
<evidence type="ECO:0000313" key="9">
    <source>
        <dbReference type="Proteomes" id="UP000289738"/>
    </source>
</evidence>
<comment type="caution">
    <text evidence="8">The sequence shown here is derived from an EMBL/GenBank/DDBJ whole genome shotgun (WGS) entry which is preliminary data.</text>
</comment>
<sequence>MVETETKSDTNKKPTMENNEKYVTQTQQQHEHDDDDPKINYRGWKAMPFIIGNETFEKLGAIGTLANLLVYLTTVFNLKNITATNMINIFNGSTNFATLIGAFFSDTYFGRYKTLGFCTTTSFLGLLVIQLTAAFKNLHPPECGNESSTCKGPTAGQMAFLLCGFGLLLIGAAGVRPCNLAFGADQFNPNTESGKKGVNSFFNWYFFTFTFAQMVSLTLIVYVQSNVSWALGLGIPAALMLLSVVVFFVGTKIYVKVQPNGSPITSIVQVLVVAIKKRRLKKLPQKEYPMLSLFNYVPPKSLNSRLPYTHQFRALDKAAIMTPQDKINPDGSAAEPWKLCSMQQVEEVKCLMRVLPIWFSAILYYLVIVQQHTILVFQALQSDRRVGHTNFKIPAASYYVFLMLCMTLWLPIYDRILVPLMRRVTGKEAGITLLQRMGIGIFLAILSMIVSAFVEGHRRSLALSSPIGMQPRKGAISSMSALVLIPQLALAGLSESFTAVGQVEFYYKQFPENMRSIGQSLFYCGMAGSSYLSTLLISIVHKTTAKSATGNWLPEDLNKGRLDYFYFMIAALEVMNLGYFLMCSRWYKYKGNNDSYSNNSSIELNGITKTSETSINDPPATNCQWPIWPWFYEQLRSTECSSNLILPCHNRIVIVQCFSCSPGTAYSKIQLVQQQ</sequence>
<dbReference type="PANTHER" id="PTHR11654">
    <property type="entry name" value="OLIGOPEPTIDE TRANSPORTER-RELATED"/>
    <property type="match status" value="1"/>
</dbReference>
<protein>
    <recommendedName>
        <fullName evidence="10">Protein NRT1/ PTR FAMILY 2.11</fullName>
    </recommendedName>
</protein>
<reference evidence="8 9" key="1">
    <citation type="submission" date="2019-01" db="EMBL/GenBank/DDBJ databases">
        <title>Sequencing of cultivated peanut Arachis hypogaea provides insights into genome evolution and oil improvement.</title>
        <authorList>
            <person name="Chen X."/>
        </authorList>
    </citation>
    <scope>NUCLEOTIDE SEQUENCE [LARGE SCALE GENOMIC DNA]</scope>
    <source>
        <strain evidence="9">cv. Fuhuasheng</strain>
        <tissue evidence="8">Leaves</tissue>
    </source>
</reference>
<evidence type="ECO:0000256" key="4">
    <source>
        <dbReference type="ARBA" id="ARBA00022989"/>
    </source>
</evidence>
<evidence type="ECO:0000256" key="3">
    <source>
        <dbReference type="ARBA" id="ARBA00022692"/>
    </source>
</evidence>
<dbReference type="EMBL" id="SDMP01000011">
    <property type="protein sequence ID" value="RYR32042.1"/>
    <property type="molecule type" value="Genomic_DNA"/>
</dbReference>
<keyword evidence="4 7" id="KW-1133">Transmembrane helix</keyword>
<feature type="transmembrane region" description="Helical" evidence="7">
    <location>
        <begin position="433"/>
        <end position="454"/>
    </location>
</feature>
<evidence type="ECO:0000256" key="2">
    <source>
        <dbReference type="ARBA" id="ARBA00005982"/>
    </source>
</evidence>
<name>A0A445B034_ARAHY</name>
<dbReference type="Gene3D" id="1.20.1250.20">
    <property type="entry name" value="MFS general substrate transporter like domains"/>
    <property type="match status" value="1"/>
</dbReference>
<feature type="transmembrane region" description="Helical" evidence="7">
    <location>
        <begin position="521"/>
        <end position="544"/>
    </location>
</feature>
<proteinExistence type="inferred from homology"/>
<comment type="subcellular location">
    <subcellularLocation>
        <location evidence="1">Membrane</location>
        <topology evidence="1">Multi-pass membrane protein</topology>
    </subcellularLocation>
</comment>
<comment type="similarity">
    <text evidence="2">Belongs to the major facilitator superfamily. Proton-dependent oligopeptide transporter (POT/PTR) (TC 2.A.17) family.</text>
</comment>
<gene>
    <name evidence="8" type="ORF">Ahy_B01g057024</name>
</gene>
<feature type="transmembrane region" description="Helical" evidence="7">
    <location>
        <begin position="362"/>
        <end position="381"/>
    </location>
</feature>
<dbReference type="InterPro" id="IPR000109">
    <property type="entry name" value="POT_fam"/>
</dbReference>
<evidence type="ECO:0008006" key="10">
    <source>
        <dbReference type="Google" id="ProtNLM"/>
    </source>
</evidence>
<dbReference type="SUPFAM" id="SSF103473">
    <property type="entry name" value="MFS general substrate transporter"/>
    <property type="match status" value="1"/>
</dbReference>